<proteinExistence type="predicted"/>
<dbReference type="Proteomes" id="UP000278807">
    <property type="component" value="Unassembled WGS sequence"/>
</dbReference>
<dbReference type="EMBL" id="UZAE01013705">
    <property type="protein sequence ID" value="VDO11002.1"/>
    <property type="molecule type" value="Genomic_DNA"/>
</dbReference>
<reference evidence="1 2" key="2">
    <citation type="submission" date="2018-11" db="EMBL/GenBank/DDBJ databases">
        <authorList>
            <consortium name="Pathogen Informatics"/>
        </authorList>
    </citation>
    <scope>NUCLEOTIDE SEQUENCE [LARGE SCALE GENOMIC DNA]</scope>
</reference>
<sequence>MLFLTRNIASMRNDLISPVISRNAWLCAFSSEVISRNAWLCAFSRRLRKLFGFFVKKSIVVLSELDQLSLNNYFHKFSQQACEGDVPIIGNLPLVRYENGLPDFVEKHQHGFLGFGPIQIRNPG</sequence>
<evidence type="ECO:0000313" key="3">
    <source>
        <dbReference type="WBParaSite" id="HNAJ_0001166301-mRNA-1"/>
    </source>
</evidence>
<evidence type="ECO:0000313" key="2">
    <source>
        <dbReference type="Proteomes" id="UP000278807"/>
    </source>
</evidence>
<keyword evidence="2" id="KW-1185">Reference proteome</keyword>
<reference evidence="3" key="1">
    <citation type="submission" date="2017-02" db="UniProtKB">
        <authorList>
            <consortium name="WormBaseParasite"/>
        </authorList>
    </citation>
    <scope>IDENTIFICATION</scope>
</reference>
<dbReference type="WBParaSite" id="HNAJ_0001166301-mRNA-1">
    <property type="protein sequence ID" value="HNAJ_0001166301-mRNA-1"/>
    <property type="gene ID" value="HNAJ_0001166301"/>
</dbReference>
<name>A0A0R3TV38_RODNA</name>
<dbReference type="AlphaFoldDB" id="A0A0R3TV38"/>
<gene>
    <name evidence="1" type="ORF">HNAJ_LOCUS11653</name>
</gene>
<accession>A0A0R3TV38</accession>
<evidence type="ECO:0000313" key="1">
    <source>
        <dbReference type="EMBL" id="VDO11002.1"/>
    </source>
</evidence>
<organism evidence="3">
    <name type="scientific">Rodentolepis nana</name>
    <name type="common">Dwarf tapeworm</name>
    <name type="synonym">Hymenolepis nana</name>
    <dbReference type="NCBI Taxonomy" id="102285"/>
    <lineage>
        <taxon>Eukaryota</taxon>
        <taxon>Metazoa</taxon>
        <taxon>Spiralia</taxon>
        <taxon>Lophotrochozoa</taxon>
        <taxon>Platyhelminthes</taxon>
        <taxon>Cestoda</taxon>
        <taxon>Eucestoda</taxon>
        <taxon>Cyclophyllidea</taxon>
        <taxon>Hymenolepididae</taxon>
        <taxon>Rodentolepis</taxon>
    </lineage>
</organism>
<protein>
    <submittedName>
        <fullName evidence="3">ATP-binding protein</fullName>
    </submittedName>
</protein>